<dbReference type="SUPFAM" id="SSF56731">
    <property type="entry name" value="DNA primase core"/>
    <property type="match status" value="1"/>
</dbReference>
<keyword evidence="3 9" id="KW-0808">Transferase</keyword>
<comment type="function">
    <text evidence="9">RNA polymerase that catalyzes the synthesis of short RNA molecules used as primers for DNA polymerase during DNA replication. Also part of the exosome, which is a complex involved in RNA degradation. Acts as a poly(A)-binding protein that enhances the interaction between heteropolymeric, adenine-rich transcripts and the exosome.</text>
</comment>
<keyword evidence="2 9" id="KW-0639">Primosome</keyword>
<evidence type="ECO:0000313" key="11">
    <source>
        <dbReference type="EMBL" id="AIE92948.1"/>
    </source>
</evidence>
<evidence type="ECO:0000256" key="3">
    <source>
        <dbReference type="ARBA" id="ARBA00022679"/>
    </source>
</evidence>
<dbReference type="AlphaFoldDB" id="A0A075FP10"/>
<evidence type="ECO:0000259" key="10">
    <source>
        <dbReference type="PROSITE" id="PS50880"/>
    </source>
</evidence>
<keyword evidence="9" id="KW-0271">Exosome</keyword>
<dbReference type="EC" id="2.7.7.101" evidence="9"/>
<accession>A0A075FP10</accession>
<organism evidence="11">
    <name type="scientific">uncultured marine group II/III euryarchaeote AD1000_30_D02</name>
    <dbReference type="NCBI Taxonomy" id="1457751"/>
    <lineage>
        <taxon>Archaea</taxon>
        <taxon>Methanobacteriati</taxon>
        <taxon>Methanobacteriota</taxon>
        <taxon>environmental samples</taxon>
    </lineage>
</organism>
<dbReference type="PROSITE" id="PS50880">
    <property type="entry name" value="TOPRIM"/>
    <property type="match status" value="1"/>
</dbReference>
<dbReference type="PANTHER" id="PTHR30313">
    <property type="entry name" value="DNA PRIMASE"/>
    <property type="match status" value="1"/>
</dbReference>
<dbReference type="Gene3D" id="3.40.1360.10">
    <property type="match status" value="1"/>
</dbReference>
<sequence length="385" mass="41420">MKESGNAKYMIRVSVKLDGQARRKDIIGAIFGQTEGLMPEALDLRKLQRSGRIGHIDVDLDSNKGKVSGIIEIPSSLENVESAIIGAALETIERIGPAASQLKVLEISNIRSSKRTSMVDRAKDILLDIVKQRDTEADNLIDEVRSVLTTSEVTTYKDTGMTCGPNIESSDSLIIVEGRNDVLNLASCGIKNVIAVMGAGIDDALVELVENKSMVKAFLDGDRGGRMIALELSGVLGNKLTHIAFAPESREVEHLEKKVIGKHLGQAEEAKRVIARIEKSEGAVNGASEKIEIPDEVKEWAGNMPKKANQAVFILEDGSVSDEASVKDTIAQAGETEGAQALVIKTKATAKLMEMISESGINIVIVPKMDVKAPDDVTVYATSDF</sequence>
<keyword evidence="8 9" id="KW-0804">Transcription</keyword>
<dbReference type="SMART" id="SM00493">
    <property type="entry name" value="TOPRIM"/>
    <property type="match status" value="1"/>
</dbReference>
<dbReference type="GO" id="GO:0000428">
    <property type="term" value="C:DNA-directed RNA polymerase complex"/>
    <property type="evidence" value="ECO:0007669"/>
    <property type="project" value="UniProtKB-KW"/>
</dbReference>
<dbReference type="NCBIfam" id="NF003108">
    <property type="entry name" value="PRK04031.1-1"/>
    <property type="match status" value="1"/>
</dbReference>
<dbReference type="InterPro" id="IPR034154">
    <property type="entry name" value="TOPRIM_DnaG/twinkle"/>
</dbReference>
<evidence type="ECO:0000256" key="1">
    <source>
        <dbReference type="ARBA" id="ARBA00022478"/>
    </source>
</evidence>
<dbReference type="GO" id="GO:0046872">
    <property type="term" value="F:metal ion binding"/>
    <property type="evidence" value="ECO:0007669"/>
    <property type="project" value="UniProtKB-KW"/>
</dbReference>
<dbReference type="Pfam" id="PF13662">
    <property type="entry name" value="Toprim_4"/>
    <property type="match status" value="1"/>
</dbReference>
<keyword evidence="4 9" id="KW-0548">Nucleotidyltransferase</keyword>
<dbReference type="GO" id="GO:0003899">
    <property type="term" value="F:DNA-directed RNA polymerase activity"/>
    <property type="evidence" value="ECO:0007669"/>
    <property type="project" value="UniProtKB-UniRule"/>
</dbReference>
<evidence type="ECO:0000256" key="7">
    <source>
        <dbReference type="ARBA" id="ARBA00022842"/>
    </source>
</evidence>
<dbReference type="EMBL" id="KF900381">
    <property type="protein sequence ID" value="AIE92948.1"/>
    <property type="molecule type" value="Genomic_DNA"/>
</dbReference>
<evidence type="ECO:0000256" key="4">
    <source>
        <dbReference type="ARBA" id="ARBA00022695"/>
    </source>
</evidence>
<dbReference type="PANTHER" id="PTHR30313:SF2">
    <property type="entry name" value="DNA PRIMASE"/>
    <property type="match status" value="1"/>
</dbReference>
<keyword evidence="7" id="KW-0460">Magnesium</keyword>
<dbReference type="GO" id="GO:0008143">
    <property type="term" value="F:poly(A) binding"/>
    <property type="evidence" value="ECO:0007669"/>
    <property type="project" value="InterPro"/>
</dbReference>
<proteinExistence type="inferred from homology"/>
<dbReference type="GO" id="GO:0005737">
    <property type="term" value="C:cytoplasm"/>
    <property type="evidence" value="ECO:0007669"/>
    <property type="project" value="TreeGrafter"/>
</dbReference>
<gene>
    <name evidence="9" type="primary">dnaG</name>
</gene>
<comment type="catalytic activity">
    <reaction evidence="9">
        <text>ssDNA + n NTP = ssDNA/pppN(pN)n-1 hybrid + (n-1) diphosphate.</text>
        <dbReference type="EC" id="2.7.7.101"/>
    </reaction>
</comment>
<dbReference type="GO" id="GO:0006269">
    <property type="term" value="P:DNA replication, synthesis of primer"/>
    <property type="evidence" value="ECO:0007669"/>
    <property type="project" value="UniProtKB-UniRule"/>
</dbReference>
<dbReference type="HAMAP" id="MF_00007">
    <property type="entry name" value="DNA_primase_DnaG_arc"/>
    <property type="match status" value="1"/>
</dbReference>
<dbReference type="InterPro" id="IPR020607">
    <property type="entry name" value="Primase_DnaG_arc"/>
</dbReference>
<evidence type="ECO:0000256" key="6">
    <source>
        <dbReference type="ARBA" id="ARBA00022723"/>
    </source>
</evidence>
<comment type="subunit">
    <text evidence="9">Forms a ternary complex with MCM helicase and DNA. Component of the archaeal exosome complex.</text>
</comment>
<dbReference type="CDD" id="cd01029">
    <property type="entry name" value="TOPRIM_primases"/>
    <property type="match status" value="1"/>
</dbReference>
<comment type="similarity">
    <text evidence="9">Belongs to the archaeal DnaG primase family.</text>
</comment>
<evidence type="ECO:0000256" key="9">
    <source>
        <dbReference type="HAMAP-Rule" id="MF_00007"/>
    </source>
</evidence>
<keyword evidence="5 9" id="KW-0235">DNA replication</keyword>
<protein>
    <recommendedName>
        <fullName evidence="9">DNA primase DnaG</fullName>
        <ecNumber evidence="9">2.7.7.101</ecNumber>
    </recommendedName>
</protein>
<name>A0A075FP10_9EURY</name>
<feature type="domain" description="Toprim" evidence="10">
    <location>
        <begin position="171"/>
        <end position="248"/>
    </location>
</feature>
<dbReference type="InterPro" id="IPR006171">
    <property type="entry name" value="TOPRIM_dom"/>
</dbReference>
<evidence type="ECO:0000256" key="2">
    <source>
        <dbReference type="ARBA" id="ARBA00022515"/>
    </source>
</evidence>
<keyword evidence="6" id="KW-0479">Metal-binding</keyword>
<reference evidence="11" key="1">
    <citation type="journal article" date="2014" name="Genome Biol. Evol.">
        <title>Pangenome evidence for extensive interdomain horizontal transfer affecting lineage core and shell genes in uncultured planktonic thaumarchaeota and euryarchaeota.</title>
        <authorList>
            <person name="Deschamps P."/>
            <person name="Zivanovic Y."/>
            <person name="Moreira D."/>
            <person name="Rodriguez-Valera F."/>
            <person name="Lopez-Garcia P."/>
        </authorList>
    </citation>
    <scope>NUCLEOTIDE SEQUENCE</scope>
</reference>
<dbReference type="InterPro" id="IPR050219">
    <property type="entry name" value="DnaG_primase"/>
</dbReference>
<dbReference type="GO" id="GO:1990077">
    <property type="term" value="C:primosome complex"/>
    <property type="evidence" value="ECO:0007669"/>
    <property type="project" value="UniProtKB-KW"/>
</dbReference>
<keyword evidence="1 9" id="KW-0240">DNA-directed RNA polymerase</keyword>
<evidence type="ECO:0000256" key="8">
    <source>
        <dbReference type="ARBA" id="ARBA00023163"/>
    </source>
</evidence>
<evidence type="ECO:0000256" key="5">
    <source>
        <dbReference type="ARBA" id="ARBA00022705"/>
    </source>
</evidence>
<dbReference type="GO" id="GO:0000178">
    <property type="term" value="C:exosome (RNase complex)"/>
    <property type="evidence" value="ECO:0007669"/>
    <property type="project" value="UniProtKB-KW"/>
</dbReference>